<dbReference type="InterPro" id="IPR025110">
    <property type="entry name" value="AMP-bd_C"/>
</dbReference>
<feature type="domain" description="AMP-dependent synthetase/ligase" evidence="3">
    <location>
        <begin position="73"/>
        <end position="439"/>
    </location>
</feature>
<reference evidence="5 6" key="1">
    <citation type="submission" date="2019-06" db="EMBL/GenBank/DDBJ databases">
        <title>Wine fermentation using esterase from Monascus purpureus.</title>
        <authorList>
            <person name="Geng C."/>
            <person name="Zhang Y."/>
        </authorList>
    </citation>
    <scope>NUCLEOTIDE SEQUENCE [LARGE SCALE GENOMIC DNA]</scope>
    <source>
        <strain evidence="5">HQ1</strain>
    </source>
</reference>
<dbReference type="PROSITE" id="PS00455">
    <property type="entry name" value="AMP_BINDING"/>
    <property type="match status" value="1"/>
</dbReference>
<dbReference type="InterPro" id="IPR020845">
    <property type="entry name" value="AMP-binding_CS"/>
</dbReference>
<protein>
    <submittedName>
        <fullName evidence="5">Uncharacterized protein</fullName>
    </submittedName>
</protein>
<dbReference type="SUPFAM" id="SSF56801">
    <property type="entry name" value="Acetyl-CoA synthetase-like"/>
    <property type="match status" value="1"/>
</dbReference>
<dbReference type="Gene3D" id="3.30.300.30">
    <property type="match status" value="1"/>
</dbReference>
<dbReference type="EMBL" id="VIFY01000050">
    <property type="protein sequence ID" value="TQB73090.1"/>
    <property type="molecule type" value="Genomic_DNA"/>
</dbReference>
<feature type="domain" description="AMP-binding enzyme C-terminal" evidence="4">
    <location>
        <begin position="490"/>
        <end position="575"/>
    </location>
</feature>
<evidence type="ECO:0000256" key="2">
    <source>
        <dbReference type="ARBA" id="ARBA00022598"/>
    </source>
</evidence>
<comment type="similarity">
    <text evidence="1">Belongs to the ATP-dependent AMP-binding enzyme family.</text>
</comment>
<evidence type="ECO:0000313" key="6">
    <source>
        <dbReference type="Proteomes" id="UP000319663"/>
    </source>
</evidence>
<evidence type="ECO:0000256" key="1">
    <source>
        <dbReference type="ARBA" id="ARBA00006432"/>
    </source>
</evidence>
<dbReference type="PANTHER" id="PTHR24096:SF149">
    <property type="entry name" value="AMP-BINDING DOMAIN-CONTAINING PROTEIN-RELATED"/>
    <property type="match status" value="1"/>
</dbReference>
<organism evidence="5 6">
    <name type="scientific">Monascus purpureus</name>
    <name type="common">Red mold</name>
    <name type="synonym">Monascus anka</name>
    <dbReference type="NCBI Taxonomy" id="5098"/>
    <lineage>
        <taxon>Eukaryota</taxon>
        <taxon>Fungi</taxon>
        <taxon>Dikarya</taxon>
        <taxon>Ascomycota</taxon>
        <taxon>Pezizomycotina</taxon>
        <taxon>Eurotiomycetes</taxon>
        <taxon>Eurotiomycetidae</taxon>
        <taxon>Eurotiales</taxon>
        <taxon>Aspergillaceae</taxon>
        <taxon>Monascus</taxon>
    </lineage>
</organism>
<gene>
    <name evidence="5" type="ORF">MPDQ_006175</name>
</gene>
<dbReference type="STRING" id="5098.A0A507QX26"/>
<name>A0A507QX26_MONPU</name>
<dbReference type="Proteomes" id="UP000319663">
    <property type="component" value="Unassembled WGS sequence"/>
</dbReference>
<dbReference type="Pfam" id="PF00501">
    <property type="entry name" value="AMP-binding"/>
    <property type="match status" value="1"/>
</dbReference>
<keyword evidence="6" id="KW-1185">Reference proteome</keyword>
<dbReference type="Gene3D" id="3.40.50.12780">
    <property type="entry name" value="N-terminal domain of ligase-like"/>
    <property type="match status" value="1"/>
</dbReference>
<sequence>MAPVDKLFRGRFLQHKNSYGMATITTITAASQPQFTVLTMLSYQSPVFPIDDVANLSIPQFITRYNPDDVPADKVVHTDTFSQEPLTYGSLRDQAARAAWGLRQSGLQPGDVLLALANNSNGFVLLAHATWWAGAVFAPLNTAATPHDISHILKIVRPTHVVTVASKLSHVQDALSSLSMNNTKVLTVLSRVENLPQFPNDIIGGSSGSSTTESLPPYDLQGRSAKDVPSTICFSSGTTGTIKGVQLSHYNLVMNSIIMRISLPVRYNSSVREVFFAPYCHIYGLSIAVVTGMWVGAHFCGLPAFDLETFCRKSSEVKVTDLHIVPPVALLLATSPVAQKYDLSSLQRIVISAAPLKKSVQLLLKKRLPGISVCQGYGLSEATGGIIHQVDEDERAFGSVGKLFAGVEARLVDPKTGADCKLDEEGELWVRGPVVMMGYVGDKEATEHTFSEGWLRTGDILKVDEHQNFWVTDRLKEMIKYKGFQVAPSELEDMLLHHPDVIDAAVCAVYDDAQATEVPLAYVSLTPGKAEAPDHEKQKVLKAIQDWMDGQLAGYKKLRGGVFHLQSLPKTPTGKILRRLLPAKLNEKREAKL</sequence>
<dbReference type="Pfam" id="PF13193">
    <property type="entry name" value="AMP-binding_C"/>
    <property type="match status" value="1"/>
</dbReference>
<evidence type="ECO:0000313" key="5">
    <source>
        <dbReference type="EMBL" id="TQB73090.1"/>
    </source>
</evidence>
<dbReference type="GO" id="GO:0016405">
    <property type="term" value="F:CoA-ligase activity"/>
    <property type="evidence" value="ECO:0007669"/>
    <property type="project" value="TreeGrafter"/>
</dbReference>
<dbReference type="AlphaFoldDB" id="A0A507QX26"/>
<comment type="caution">
    <text evidence="5">The sequence shown here is derived from an EMBL/GenBank/DDBJ whole genome shotgun (WGS) entry which is preliminary data.</text>
</comment>
<evidence type="ECO:0000259" key="4">
    <source>
        <dbReference type="Pfam" id="PF13193"/>
    </source>
</evidence>
<dbReference type="PANTHER" id="PTHR24096">
    <property type="entry name" value="LONG-CHAIN-FATTY-ACID--COA LIGASE"/>
    <property type="match status" value="1"/>
</dbReference>
<dbReference type="InterPro" id="IPR045851">
    <property type="entry name" value="AMP-bd_C_sf"/>
</dbReference>
<accession>A0A507QX26</accession>
<dbReference type="InterPro" id="IPR042099">
    <property type="entry name" value="ANL_N_sf"/>
</dbReference>
<proteinExistence type="inferred from homology"/>
<dbReference type="InterPro" id="IPR000873">
    <property type="entry name" value="AMP-dep_synth/lig_dom"/>
</dbReference>
<evidence type="ECO:0000259" key="3">
    <source>
        <dbReference type="Pfam" id="PF00501"/>
    </source>
</evidence>
<keyword evidence="2" id="KW-0436">Ligase</keyword>